<accession>A0A5B9VYC9</accession>
<evidence type="ECO:0000313" key="2">
    <source>
        <dbReference type="EMBL" id="QEH33169.1"/>
    </source>
</evidence>
<evidence type="ECO:0000256" key="1">
    <source>
        <dbReference type="SAM" id="Phobius"/>
    </source>
</evidence>
<name>A0A5B9VYC9_9BACT</name>
<evidence type="ECO:0000313" key="3">
    <source>
        <dbReference type="Proteomes" id="UP000324233"/>
    </source>
</evidence>
<dbReference type="AlphaFoldDB" id="A0A5B9VYC9"/>
<dbReference type="RefSeq" id="WP_148592866.1">
    <property type="nucleotide sequence ID" value="NZ_CP042997.1"/>
</dbReference>
<keyword evidence="1" id="KW-0472">Membrane</keyword>
<dbReference type="KEGG" id="agv:OJF2_16660"/>
<sequence length="67" mass="7696">MNEEIPILPLVVGALVLSYFGFEVNRQRHKLRTIFNVFDREEAELADLLEKWVAAGDLKPYVVPDPI</sequence>
<protein>
    <submittedName>
        <fullName evidence="2">Uncharacterized protein</fullName>
    </submittedName>
</protein>
<feature type="transmembrane region" description="Helical" evidence="1">
    <location>
        <begin position="6"/>
        <end position="22"/>
    </location>
</feature>
<keyword evidence="1" id="KW-0812">Transmembrane</keyword>
<dbReference type="Proteomes" id="UP000324233">
    <property type="component" value="Chromosome"/>
</dbReference>
<reference evidence="2 3" key="1">
    <citation type="submission" date="2019-08" db="EMBL/GenBank/DDBJ databases">
        <title>Deep-cultivation of Planctomycetes and their phenomic and genomic characterization uncovers novel biology.</title>
        <authorList>
            <person name="Wiegand S."/>
            <person name="Jogler M."/>
            <person name="Boedeker C."/>
            <person name="Pinto D."/>
            <person name="Vollmers J."/>
            <person name="Rivas-Marin E."/>
            <person name="Kohn T."/>
            <person name="Peeters S.H."/>
            <person name="Heuer A."/>
            <person name="Rast P."/>
            <person name="Oberbeckmann S."/>
            <person name="Bunk B."/>
            <person name="Jeske O."/>
            <person name="Meyerdierks A."/>
            <person name="Storesund J.E."/>
            <person name="Kallscheuer N."/>
            <person name="Luecker S."/>
            <person name="Lage O.M."/>
            <person name="Pohl T."/>
            <person name="Merkel B.J."/>
            <person name="Hornburger P."/>
            <person name="Mueller R.-W."/>
            <person name="Bruemmer F."/>
            <person name="Labrenz M."/>
            <person name="Spormann A.M."/>
            <person name="Op den Camp H."/>
            <person name="Overmann J."/>
            <person name="Amann R."/>
            <person name="Jetten M.S.M."/>
            <person name="Mascher T."/>
            <person name="Medema M.H."/>
            <person name="Devos D.P."/>
            <person name="Kaster A.-K."/>
            <person name="Ovreas L."/>
            <person name="Rohde M."/>
            <person name="Galperin M.Y."/>
            <person name="Jogler C."/>
        </authorList>
    </citation>
    <scope>NUCLEOTIDE SEQUENCE [LARGE SCALE GENOMIC DNA]</scope>
    <source>
        <strain evidence="2 3">OJF2</strain>
    </source>
</reference>
<proteinExistence type="predicted"/>
<keyword evidence="3" id="KW-1185">Reference proteome</keyword>
<gene>
    <name evidence="2" type="ORF">OJF2_16660</name>
</gene>
<dbReference type="OrthoDB" id="5570073at2"/>
<keyword evidence="1" id="KW-1133">Transmembrane helix</keyword>
<organism evidence="2 3">
    <name type="scientific">Aquisphaera giovannonii</name>
    <dbReference type="NCBI Taxonomy" id="406548"/>
    <lineage>
        <taxon>Bacteria</taxon>
        <taxon>Pseudomonadati</taxon>
        <taxon>Planctomycetota</taxon>
        <taxon>Planctomycetia</taxon>
        <taxon>Isosphaerales</taxon>
        <taxon>Isosphaeraceae</taxon>
        <taxon>Aquisphaera</taxon>
    </lineage>
</organism>
<dbReference type="EMBL" id="CP042997">
    <property type="protein sequence ID" value="QEH33169.1"/>
    <property type="molecule type" value="Genomic_DNA"/>
</dbReference>